<dbReference type="OrthoDB" id="342399at2"/>
<evidence type="ECO:0000313" key="11">
    <source>
        <dbReference type="EMBL" id="SFE96376.1"/>
    </source>
</evidence>
<evidence type="ECO:0000259" key="10">
    <source>
        <dbReference type="PROSITE" id="PS50110"/>
    </source>
</evidence>
<accession>A0A1I2EV78</accession>
<dbReference type="SUPFAM" id="SSF52172">
    <property type="entry name" value="CheY-like"/>
    <property type="match status" value="1"/>
</dbReference>
<protein>
    <submittedName>
        <fullName evidence="11">Two-component system, response regulator YesN</fullName>
    </submittedName>
</protein>
<gene>
    <name evidence="11" type="ORF">SAMN04487969_11047</name>
</gene>
<dbReference type="InterPro" id="IPR018062">
    <property type="entry name" value="HTH_AraC-typ_CS"/>
</dbReference>
<name>A0A1I2EV78_9BACL</name>
<proteinExistence type="predicted"/>
<keyword evidence="2" id="KW-0963">Cytoplasm</keyword>
<keyword evidence="4" id="KW-0902">Two-component regulatory system</keyword>
<dbReference type="PANTHER" id="PTHR42713:SF3">
    <property type="entry name" value="TRANSCRIPTIONAL REGULATORY PROTEIN HPTR"/>
    <property type="match status" value="1"/>
</dbReference>
<feature type="domain" description="HTH araC/xylS-type" evidence="9">
    <location>
        <begin position="431"/>
        <end position="529"/>
    </location>
</feature>
<keyword evidence="3 8" id="KW-0597">Phosphoprotein</keyword>
<keyword evidence="12" id="KW-1185">Reference proteome</keyword>
<dbReference type="SUPFAM" id="SSF46689">
    <property type="entry name" value="Homeodomain-like"/>
    <property type="match status" value="2"/>
</dbReference>
<dbReference type="PROSITE" id="PS00041">
    <property type="entry name" value="HTH_ARAC_FAMILY_1"/>
    <property type="match status" value="1"/>
</dbReference>
<evidence type="ECO:0000256" key="1">
    <source>
        <dbReference type="ARBA" id="ARBA00004496"/>
    </source>
</evidence>
<dbReference type="SMART" id="SM00342">
    <property type="entry name" value="HTH_ARAC"/>
    <property type="match status" value="1"/>
</dbReference>
<dbReference type="InterPro" id="IPR018060">
    <property type="entry name" value="HTH_AraC"/>
</dbReference>
<dbReference type="SMART" id="SM00448">
    <property type="entry name" value="REC"/>
    <property type="match status" value="1"/>
</dbReference>
<evidence type="ECO:0000313" key="12">
    <source>
        <dbReference type="Proteomes" id="UP000183410"/>
    </source>
</evidence>
<keyword evidence="6" id="KW-0238">DNA-binding</keyword>
<evidence type="ECO:0000256" key="6">
    <source>
        <dbReference type="ARBA" id="ARBA00023125"/>
    </source>
</evidence>
<dbReference type="RefSeq" id="WP_046229128.1">
    <property type="nucleotide sequence ID" value="NZ_FONN01000010.1"/>
</dbReference>
<dbReference type="InterPro" id="IPR001789">
    <property type="entry name" value="Sig_transdc_resp-reg_receiver"/>
</dbReference>
<dbReference type="Pfam" id="PF00072">
    <property type="entry name" value="Response_reg"/>
    <property type="match status" value="1"/>
</dbReference>
<dbReference type="PROSITE" id="PS01124">
    <property type="entry name" value="HTH_ARAC_FAMILY_2"/>
    <property type="match status" value="1"/>
</dbReference>
<evidence type="ECO:0000259" key="9">
    <source>
        <dbReference type="PROSITE" id="PS01124"/>
    </source>
</evidence>
<dbReference type="PROSITE" id="PS50110">
    <property type="entry name" value="RESPONSE_REGULATORY"/>
    <property type="match status" value="1"/>
</dbReference>
<sequence>MYKVLLVDDEIFVRRGLMNLMDWKALGYEICGEAENGAEALKQIERLKPDVVMADIRMPMLDGLELIRAVAEKQQESPAFIIVSGFHDFHYAQQALRYGVHDYILKPIDEGELAATLKKLTGTLALKRIASLTGDKLAADSIFETLVKGSFKEEDIRALCSALELEEAGMYVYVLAELHLGAAEERAAGAKGVTAKEVATACQAAVRHVQSLGKEREPQGVLTYEQQKGLYGCLLHMNSLLSGDSDEHYIFRRLHSTLEEQLRLPVTLYVGDKVERLQHIKESYRAANEALAYKFAEADQAIVHASRVQGTPLYYFDMEAGLYSRLIEKVEENKPEQYAADIDLLFQAFREKRFAPDAVSNAMVRFVIGIINIIRKMNGDEKRLAQLPAMMNWQQQGTRLSDLKQLFLAFTNEASAYIALLRSEQSKGGIEKVKKYIEANYNENISLKGLAGKFYINSVYLGQLFRKTYGVYFNEYLLSIRVREAKKLLRQTDMRMYEVAEKVGFQNADYFVTQFEKLEKVTPTDYRNGLFGKS</sequence>
<dbReference type="PANTHER" id="PTHR42713">
    <property type="entry name" value="HISTIDINE KINASE-RELATED"/>
    <property type="match status" value="1"/>
</dbReference>
<dbReference type="InterPro" id="IPR041522">
    <property type="entry name" value="CdaR_GGDEF"/>
</dbReference>
<feature type="modified residue" description="4-aspartylphosphate" evidence="8">
    <location>
        <position position="55"/>
    </location>
</feature>
<evidence type="ECO:0000256" key="8">
    <source>
        <dbReference type="PROSITE-ProRule" id="PRU00169"/>
    </source>
</evidence>
<dbReference type="Pfam" id="PF12833">
    <property type="entry name" value="HTH_18"/>
    <property type="match status" value="1"/>
</dbReference>
<keyword evidence="7" id="KW-0804">Transcription</keyword>
<dbReference type="GO" id="GO:0000160">
    <property type="term" value="P:phosphorelay signal transduction system"/>
    <property type="evidence" value="ECO:0007669"/>
    <property type="project" value="UniProtKB-KW"/>
</dbReference>
<dbReference type="InterPro" id="IPR051552">
    <property type="entry name" value="HptR"/>
</dbReference>
<organism evidence="11 12">
    <name type="scientific">Paenibacillus algorifonticola</name>
    <dbReference type="NCBI Taxonomy" id="684063"/>
    <lineage>
        <taxon>Bacteria</taxon>
        <taxon>Bacillati</taxon>
        <taxon>Bacillota</taxon>
        <taxon>Bacilli</taxon>
        <taxon>Bacillales</taxon>
        <taxon>Paenibacillaceae</taxon>
        <taxon>Paenibacillus</taxon>
    </lineage>
</organism>
<comment type="subcellular location">
    <subcellularLocation>
        <location evidence="1">Cytoplasm</location>
    </subcellularLocation>
</comment>
<dbReference type="Gene3D" id="1.10.10.60">
    <property type="entry name" value="Homeodomain-like"/>
    <property type="match status" value="2"/>
</dbReference>
<dbReference type="Gene3D" id="3.40.50.2300">
    <property type="match status" value="1"/>
</dbReference>
<dbReference type="GO" id="GO:0005737">
    <property type="term" value="C:cytoplasm"/>
    <property type="evidence" value="ECO:0007669"/>
    <property type="project" value="UniProtKB-SubCell"/>
</dbReference>
<keyword evidence="5" id="KW-0805">Transcription regulation</keyword>
<evidence type="ECO:0000256" key="7">
    <source>
        <dbReference type="ARBA" id="ARBA00023163"/>
    </source>
</evidence>
<dbReference type="InterPro" id="IPR011006">
    <property type="entry name" value="CheY-like_superfamily"/>
</dbReference>
<evidence type="ECO:0000256" key="3">
    <source>
        <dbReference type="ARBA" id="ARBA00022553"/>
    </source>
</evidence>
<dbReference type="EMBL" id="FONN01000010">
    <property type="protein sequence ID" value="SFE96376.1"/>
    <property type="molecule type" value="Genomic_DNA"/>
</dbReference>
<evidence type="ECO:0000256" key="4">
    <source>
        <dbReference type="ARBA" id="ARBA00023012"/>
    </source>
</evidence>
<dbReference type="AlphaFoldDB" id="A0A1I2EV78"/>
<evidence type="ECO:0000256" key="5">
    <source>
        <dbReference type="ARBA" id="ARBA00023015"/>
    </source>
</evidence>
<feature type="domain" description="Response regulatory" evidence="10">
    <location>
        <begin position="3"/>
        <end position="121"/>
    </location>
</feature>
<dbReference type="CDD" id="cd17536">
    <property type="entry name" value="REC_YesN-like"/>
    <property type="match status" value="1"/>
</dbReference>
<dbReference type="GO" id="GO:0003700">
    <property type="term" value="F:DNA-binding transcription factor activity"/>
    <property type="evidence" value="ECO:0007669"/>
    <property type="project" value="InterPro"/>
</dbReference>
<dbReference type="InterPro" id="IPR009057">
    <property type="entry name" value="Homeodomain-like_sf"/>
</dbReference>
<dbReference type="Proteomes" id="UP000183410">
    <property type="component" value="Unassembled WGS sequence"/>
</dbReference>
<evidence type="ECO:0000256" key="2">
    <source>
        <dbReference type="ARBA" id="ARBA00022490"/>
    </source>
</evidence>
<reference evidence="12" key="1">
    <citation type="submission" date="2016-10" db="EMBL/GenBank/DDBJ databases">
        <authorList>
            <person name="Varghese N."/>
            <person name="Submissions S."/>
        </authorList>
    </citation>
    <scope>NUCLEOTIDE SEQUENCE [LARGE SCALE GENOMIC DNA]</scope>
    <source>
        <strain evidence="12">CGMCC 1.10223</strain>
    </source>
</reference>
<dbReference type="GO" id="GO:0043565">
    <property type="term" value="F:sequence-specific DNA binding"/>
    <property type="evidence" value="ECO:0007669"/>
    <property type="project" value="InterPro"/>
</dbReference>
<dbReference type="Pfam" id="PF17853">
    <property type="entry name" value="GGDEF_2"/>
    <property type="match status" value="1"/>
</dbReference>